<evidence type="ECO:0000313" key="1">
    <source>
        <dbReference type="EMBL" id="KAI4387894.1"/>
    </source>
</evidence>
<sequence length="193" mass="20997">MSSTPPAKGGFTAAADQPLPVTKSNTPRRKGFLISQALARFLAMASSFVALALILNSRDSVYIFGIKFDAYYSYSAAFRYLMVVDAVVGSFAAVSLGALCLFARPAPSARRFFYLFVHDMLVLLLMMSGCSAASAVGYVGKYGEEKMGWMPLCDRITRFCNRITVSVSFSFVAMFCFLALTLSSASNLMSRLP</sequence>
<accession>A0ACB9SA13</accession>
<name>A0ACB9SA13_9MYRT</name>
<proteinExistence type="predicted"/>
<protein>
    <submittedName>
        <fullName evidence="1">Uncharacterized protein</fullName>
    </submittedName>
</protein>
<organism evidence="1 2">
    <name type="scientific">Melastoma candidum</name>
    <dbReference type="NCBI Taxonomy" id="119954"/>
    <lineage>
        <taxon>Eukaryota</taxon>
        <taxon>Viridiplantae</taxon>
        <taxon>Streptophyta</taxon>
        <taxon>Embryophyta</taxon>
        <taxon>Tracheophyta</taxon>
        <taxon>Spermatophyta</taxon>
        <taxon>Magnoliopsida</taxon>
        <taxon>eudicotyledons</taxon>
        <taxon>Gunneridae</taxon>
        <taxon>Pentapetalae</taxon>
        <taxon>rosids</taxon>
        <taxon>malvids</taxon>
        <taxon>Myrtales</taxon>
        <taxon>Melastomataceae</taxon>
        <taxon>Melastomatoideae</taxon>
        <taxon>Melastomateae</taxon>
        <taxon>Melastoma</taxon>
    </lineage>
</organism>
<dbReference type="Proteomes" id="UP001057402">
    <property type="component" value="Chromosome 1"/>
</dbReference>
<reference evidence="2" key="1">
    <citation type="journal article" date="2023" name="Front. Plant Sci.">
        <title>Chromosomal-level genome assembly of Melastoma candidum provides insights into trichome evolution.</title>
        <authorList>
            <person name="Zhong Y."/>
            <person name="Wu W."/>
            <person name="Sun C."/>
            <person name="Zou P."/>
            <person name="Liu Y."/>
            <person name="Dai S."/>
            <person name="Zhou R."/>
        </authorList>
    </citation>
    <scope>NUCLEOTIDE SEQUENCE [LARGE SCALE GENOMIC DNA]</scope>
</reference>
<evidence type="ECO:0000313" key="2">
    <source>
        <dbReference type="Proteomes" id="UP001057402"/>
    </source>
</evidence>
<gene>
    <name evidence="1" type="ORF">MLD38_000284</name>
</gene>
<comment type="caution">
    <text evidence="1">The sequence shown here is derived from an EMBL/GenBank/DDBJ whole genome shotgun (WGS) entry which is preliminary data.</text>
</comment>
<keyword evidence="2" id="KW-1185">Reference proteome</keyword>
<dbReference type="EMBL" id="CM042880">
    <property type="protein sequence ID" value="KAI4387894.1"/>
    <property type="molecule type" value="Genomic_DNA"/>
</dbReference>